<dbReference type="RefSeq" id="WP_068680087.1">
    <property type="nucleotide sequence ID" value="NZ_LYPA01000031.1"/>
</dbReference>
<dbReference type="OrthoDB" id="2656561at2"/>
<dbReference type="EMBL" id="LYPA01000031">
    <property type="protein sequence ID" value="OBR67755.1"/>
    <property type="molecule type" value="Genomic_DNA"/>
</dbReference>
<accession>A0A1A5YQS5</accession>
<keyword evidence="2" id="KW-1185">Reference proteome</keyword>
<organism evidence="1 2">
    <name type="scientific">Paenibacillus oryzae</name>
    <dbReference type="NCBI Taxonomy" id="1844972"/>
    <lineage>
        <taxon>Bacteria</taxon>
        <taxon>Bacillati</taxon>
        <taxon>Bacillota</taxon>
        <taxon>Bacilli</taxon>
        <taxon>Bacillales</taxon>
        <taxon>Paenibacillaceae</taxon>
        <taxon>Paenibacillus</taxon>
    </lineage>
</organism>
<proteinExistence type="predicted"/>
<protein>
    <submittedName>
        <fullName evidence="1">Uncharacterized protein</fullName>
    </submittedName>
</protein>
<dbReference type="Proteomes" id="UP000092024">
    <property type="component" value="Unassembled WGS sequence"/>
</dbReference>
<dbReference type="STRING" id="1844972.A7K91_08450"/>
<evidence type="ECO:0000313" key="1">
    <source>
        <dbReference type="EMBL" id="OBR67755.1"/>
    </source>
</evidence>
<dbReference type="AlphaFoldDB" id="A0A1A5YQS5"/>
<sequence length="364" mass="39222">MAGTRGIARFRGEQFNSKIMRNQHFDEANKISENYIDIDFAAHREILENTKIDVFVQVNDKEVSGLDQLDVTADVGARPVAAAIDTEGVVLTEKVQIRLTGTDSPIGDSDSDVVYGRLEENAGAYLLKFYSLEDGVEQPYTFPADAKGIDYRFVIRTSLSVIPVDAIINGGAGFVEGATDAKAYMNLIQLMKDLYGAAGTLDNDGNANLGVSVLQQIANEAQNRAGADTAIRNDFASTAIGKGAELVGVIADPAYAGLTVQAVLLELAARLESAESSLNILENESTREVYEAIGGETGYTLTKGAARQNTMYVYINGQLQTPAIHYENIQDSNGNYTGINFAPDTLQVTQGIPDVLDISYKKVL</sequence>
<comment type="caution">
    <text evidence="1">The sequence shown here is derived from an EMBL/GenBank/DDBJ whole genome shotgun (WGS) entry which is preliminary data.</text>
</comment>
<name>A0A1A5YQS5_9BACL</name>
<evidence type="ECO:0000313" key="2">
    <source>
        <dbReference type="Proteomes" id="UP000092024"/>
    </source>
</evidence>
<reference evidence="1 2" key="1">
    <citation type="submission" date="2016-05" db="EMBL/GenBank/DDBJ databases">
        <title>Paenibacillus oryzae. sp. nov., isolated from the rice root.</title>
        <authorList>
            <person name="Zhang J."/>
            <person name="Zhang X."/>
        </authorList>
    </citation>
    <scope>NUCLEOTIDE SEQUENCE [LARGE SCALE GENOMIC DNA]</scope>
    <source>
        <strain evidence="1 2">1DrF-4</strain>
    </source>
</reference>
<gene>
    <name evidence="1" type="ORF">A7K91_08450</name>
</gene>